<accession>A0A4U6VPV6</accession>
<protein>
    <submittedName>
        <fullName evidence="2">Uncharacterized protein</fullName>
    </submittedName>
</protein>
<evidence type="ECO:0000313" key="2">
    <source>
        <dbReference type="EMBL" id="TKW29789.1"/>
    </source>
</evidence>
<dbReference type="EMBL" id="CM016554">
    <property type="protein sequence ID" value="TKW29789.1"/>
    <property type="molecule type" value="Genomic_DNA"/>
</dbReference>
<dbReference type="Proteomes" id="UP000298652">
    <property type="component" value="Chromosome 3"/>
</dbReference>
<evidence type="ECO:0000256" key="1">
    <source>
        <dbReference type="SAM" id="SignalP"/>
    </source>
</evidence>
<proteinExistence type="predicted"/>
<gene>
    <name evidence="2" type="ORF">SEVIR_3G418501v2</name>
</gene>
<name>A0A4U6VPV6_SETVI</name>
<sequence>MRYQIRGMGLLLLCFGYCCNCRDGWQAMKHSLFKFMGHEDTSNCICLCIVRSICLCLV</sequence>
<reference evidence="2" key="1">
    <citation type="submission" date="2019-03" db="EMBL/GenBank/DDBJ databases">
        <title>WGS assembly of Setaria viridis.</title>
        <authorList>
            <person name="Huang P."/>
            <person name="Jenkins J."/>
            <person name="Grimwood J."/>
            <person name="Barry K."/>
            <person name="Healey A."/>
            <person name="Mamidi S."/>
            <person name="Sreedasyam A."/>
            <person name="Shu S."/>
            <person name="Feldman M."/>
            <person name="Wu J."/>
            <person name="Yu Y."/>
            <person name="Chen C."/>
            <person name="Johnson J."/>
            <person name="Rokhsar D."/>
            <person name="Baxter I."/>
            <person name="Schmutz J."/>
            <person name="Brutnell T."/>
            <person name="Kellogg E."/>
        </authorList>
    </citation>
    <scope>NUCLEOTIDE SEQUENCE [LARGE SCALE GENOMIC DNA]</scope>
</reference>
<organism evidence="2 3">
    <name type="scientific">Setaria viridis</name>
    <name type="common">Green bristlegrass</name>
    <name type="synonym">Setaria italica subsp. viridis</name>
    <dbReference type="NCBI Taxonomy" id="4556"/>
    <lineage>
        <taxon>Eukaryota</taxon>
        <taxon>Viridiplantae</taxon>
        <taxon>Streptophyta</taxon>
        <taxon>Embryophyta</taxon>
        <taxon>Tracheophyta</taxon>
        <taxon>Spermatophyta</taxon>
        <taxon>Magnoliopsida</taxon>
        <taxon>Liliopsida</taxon>
        <taxon>Poales</taxon>
        <taxon>Poaceae</taxon>
        <taxon>PACMAD clade</taxon>
        <taxon>Panicoideae</taxon>
        <taxon>Panicodae</taxon>
        <taxon>Paniceae</taxon>
        <taxon>Cenchrinae</taxon>
        <taxon>Setaria</taxon>
    </lineage>
</organism>
<feature type="signal peptide" evidence="1">
    <location>
        <begin position="1"/>
        <end position="21"/>
    </location>
</feature>
<keyword evidence="1" id="KW-0732">Signal</keyword>
<dbReference type="Gramene" id="TKW29789">
    <property type="protein sequence ID" value="TKW29789"/>
    <property type="gene ID" value="SEVIR_3G418501v2"/>
</dbReference>
<keyword evidence="3" id="KW-1185">Reference proteome</keyword>
<feature type="chain" id="PRO_5020706846" evidence="1">
    <location>
        <begin position="22"/>
        <end position="58"/>
    </location>
</feature>
<dbReference type="AlphaFoldDB" id="A0A4U6VPV6"/>
<evidence type="ECO:0000313" key="3">
    <source>
        <dbReference type="Proteomes" id="UP000298652"/>
    </source>
</evidence>